<dbReference type="SUPFAM" id="SSF53098">
    <property type="entry name" value="Ribonuclease H-like"/>
    <property type="match status" value="1"/>
</dbReference>
<sequence length="240" mass="27280">MKVNDKNAQPDPPIISKHSNLKKSLYRHSLSLGSKEDLHIKSILPRSLALFPSWLESHVSDPFRKDMVYLILSTTTWYLWIERNIPPSGWFKLNADGSLSYDRGGYGALLRNNNADFIAGLAGRLDLHSINLLELKAIERGIQLGLSNAVTNLWIESDSITAIAWVHGMGCIPWTALRSIRQIHQGLHLSKCWKVSHIHREGNSPANLLAAHRSSRREMLLRPQQLWMEIRTAIEEDKLL</sequence>
<dbReference type="AlphaFoldDB" id="A0AAV9A087"/>
<dbReference type="InterPro" id="IPR036397">
    <property type="entry name" value="RNaseH_sf"/>
</dbReference>
<keyword evidence="3" id="KW-1185">Reference proteome</keyword>
<dbReference type="CDD" id="cd06222">
    <property type="entry name" value="RNase_H_like"/>
    <property type="match status" value="1"/>
</dbReference>
<dbReference type="InterPro" id="IPR012337">
    <property type="entry name" value="RNaseH-like_sf"/>
</dbReference>
<dbReference type="InterPro" id="IPR044730">
    <property type="entry name" value="RNase_H-like_dom_plant"/>
</dbReference>
<dbReference type="PANTHER" id="PTHR47723:SF19">
    <property type="entry name" value="POLYNUCLEOTIDYL TRANSFERASE, RIBONUCLEASE H-LIKE SUPERFAMILY PROTEIN"/>
    <property type="match status" value="1"/>
</dbReference>
<proteinExistence type="predicted"/>
<dbReference type="Gene3D" id="3.30.420.10">
    <property type="entry name" value="Ribonuclease H-like superfamily/Ribonuclease H"/>
    <property type="match status" value="1"/>
</dbReference>
<evidence type="ECO:0000313" key="3">
    <source>
        <dbReference type="Proteomes" id="UP001179952"/>
    </source>
</evidence>
<gene>
    <name evidence="2" type="ORF">QJS04_geneDACA014728</name>
</gene>
<evidence type="ECO:0000313" key="2">
    <source>
        <dbReference type="EMBL" id="KAK1257180.1"/>
    </source>
</evidence>
<comment type="caution">
    <text evidence="2">The sequence shown here is derived from an EMBL/GenBank/DDBJ whole genome shotgun (WGS) entry which is preliminary data.</text>
</comment>
<dbReference type="InterPro" id="IPR053151">
    <property type="entry name" value="RNase_H-like"/>
</dbReference>
<reference evidence="2" key="1">
    <citation type="journal article" date="2023" name="Nat. Commun.">
        <title>Diploid and tetraploid genomes of Acorus and the evolution of monocots.</title>
        <authorList>
            <person name="Ma L."/>
            <person name="Liu K.W."/>
            <person name="Li Z."/>
            <person name="Hsiao Y.Y."/>
            <person name="Qi Y."/>
            <person name="Fu T."/>
            <person name="Tang G.D."/>
            <person name="Zhang D."/>
            <person name="Sun W.H."/>
            <person name="Liu D.K."/>
            <person name="Li Y."/>
            <person name="Chen G.Z."/>
            <person name="Liu X.D."/>
            <person name="Liao X.Y."/>
            <person name="Jiang Y.T."/>
            <person name="Yu X."/>
            <person name="Hao Y."/>
            <person name="Huang J."/>
            <person name="Zhao X.W."/>
            <person name="Ke S."/>
            <person name="Chen Y.Y."/>
            <person name="Wu W.L."/>
            <person name="Hsu J.L."/>
            <person name="Lin Y.F."/>
            <person name="Huang M.D."/>
            <person name="Li C.Y."/>
            <person name="Huang L."/>
            <person name="Wang Z.W."/>
            <person name="Zhao X."/>
            <person name="Zhong W.Y."/>
            <person name="Peng D.H."/>
            <person name="Ahmad S."/>
            <person name="Lan S."/>
            <person name="Zhang J.S."/>
            <person name="Tsai W.C."/>
            <person name="Van de Peer Y."/>
            <person name="Liu Z.J."/>
        </authorList>
    </citation>
    <scope>NUCLEOTIDE SEQUENCE</scope>
    <source>
        <strain evidence="2">SCP</strain>
    </source>
</reference>
<name>A0AAV9A087_ACOGR</name>
<feature type="domain" description="RNase H type-1" evidence="1">
    <location>
        <begin position="94"/>
        <end position="212"/>
    </location>
</feature>
<dbReference type="PANTHER" id="PTHR47723">
    <property type="entry name" value="OS05G0353850 PROTEIN"/>
    <property type="match status" value="1"/>
</dbReference>
<organism evidence="2 3">
    <name type="scientific">Acorus gramineus</name>
    <name type="common">Dwarf sweet flag</name>
    <dbReference type="NCBI Taxonomy" id="55184"/>
    <lineage>
        <taxon>Eukaryota</taxon>
        <taxon>Viridiplantae</taxon>
        <taxon>Streptophyta</taxon>
        <taxon>Embryophyta</taxon>
        <taxon>Tracheophyta</taxon>
        <taxon>Spermatophyta</taxon>
        <taxon>Magnoliopsida</taxon>
        <taxon>Liliopsida</taxon>
        <taxon>Acoraceae</taxon>
        <taxon>Acorus</taxon>
    </lineage>
</organism>
<reference evidence="2" key="2">
    <citation type="submission" date="2023-06" db="EMBL/GenBank/DDBJ databases">
        <authorList>
            <person name="Ma L."/>
            <person name="Liu K.-W."/>
            <person name="Li Z."/>
            <person name="Hsiao Y.-Y."/>
            <person name="Qi Y."/>
            <person name="Fu T."/>
            <person name="Tang G."/>
            <person name="Zhang D."/>
            <person name="Sun W.-H."/>
            <person name="Liu D.-K."/>
            <person name="Li Y."/>
            <person name="Chen G.-Z."/>
            <person name="Liu X.-D."/>
            <person name="Liao X.-Y."/>
            <person name="Jiang Y.-T."/>
            <person name="Yu X."/>
            <person name="Hao Y."/>
            <person name="Huang J."/>
            <person name="Zhao X.-W."/>
            <person name="Ke S."/>
            <person name="Chen Y.-Y."/>
            <person name="Wu W.-L."/>
            <person name="Hsu J.-L."/>
            <person name="Lin Y.-F."/>
            <person name="Huang M.-D."/>
            <person name="Li C.-Y."/>
            <person name="Huang L."/>
            <person name="Wang Z.-W."/>
            <person name="Zhao X."/>
            <person name="Zhong W.-Y."/>
            <person name="Peng D.-H."/>
            <person name="Ahmad S."/>
            <person name="Lan S."/>
            <person name="Zhang J.-S."/>
            <person name="Tsai W.-C."/>
            <person name="Van De Peer Y."/>
            <person name="Liu Z.-J."/>
        </authorList>
    </citation>
    <scope>NUCLEOTIDE SEQUENCE</scope>
    <source>
        <strain evidence="2">SCP</strain>
        <tissue evidence="2">Leaves</tissue>
    </source>
</reference>
<dbReference type="EMBL" id="JAUJYN010000057">
    <property type="protein sequence ID" value="KAK1257180.1"/>
    <property type="molecule type" value="Genomic_DNA"/>
</dbReference>
<dbReference type="Pfam" id="PF13456">
    <property type="entry name" value="RVT_3"/>
    <property type="match status" value="1"/>
</dbReference>
<dbReference type="GO" id="GO:0003676">
    <property type="term" value="F:nucleic acid binding"/>
    <property type="evidence" value="ECO:0007669"/>
    <property type="project" value="InterPro"/>
</dbReference>
<evidence type="ECO:0000259" key="1">
    <source>
        <dbReference type="Pfam" id="PF13456"/>
    </source>
</evidence>
<dbReference type="InterPro" id="IPR002156">
    <property type="entry name" value="RNaseH_domain"/>
</dbReference>
<protein>
    <recommendedName>
        <fullName evidence="1">RNase H type-1 domain-containing protein</fullName>
    </recommendedName>
</protein>
<accession>A0AAV9A087</accession>
<dbReference type="Proteomes" id="UP001179952">
    <property type="component" value="Unassembled WGS sequence"/>
</dbReference>
<dbReference type="GO" id="GO:0004523">
    <property type="term" value="F:RNA-DNA hybrid ribonuclease activity"/>
    <property type="evidence" value="ECO:0007669"/>
    <property type="project" value="InterPro"/>
</dbReference>